<evidence type="ECO:0000313" key="2">
    <source>
        <dbReference type="EMBL" id="KAJ8609021.1"/>
    </source>
</evidence>
<comment type="caution">
    <text evidence="2">The sequence shown here is derived from an EMBL/GenBank/DDBJ whole genome shotgun (WGS) entry which is preliminary data.</text>
</comment>
<protein>
    <submittedName>
        <fullName evidence="2">Uncharacterized protein</fullName>
    </submittedName>
</protein>
<reference evidence="2" key="1">
    <citation type="submission" date="2023-01" db="EMBL/GenBank/DDBJ databases">
        <title>Metagenome sequencing of chrysophaentin producing Chrysophaeum taylorii.</title>
        <authorList>
            <person name="Davison J."/>
            <person name="Bewley C."/>
        </authorList>
    </citation>
    <scope>NUCLEOTIDE SEQUENCE</scope>
    <source>
        <strain evidence="2">NIES-1699</strain>
    </source>
</reference>
<sequence>MYVSSFPKVVAHPTQAAHVLSTLAVCDEGIFNAEAQSHVAEAVVEGVALLGGFTIASAVVLAAINLVLTLMNALAQKCLYDQFMPFDFDIGAGPATITRVRLQLAQLLALGLEILLIGDILETLTQSTEDYTFDSLYNLALVGAIRTFLSYFLGLETEEILERAKVDGRIDGRDFNYQRSLKGE</sequence>
<keyword evidence="1" id="KW-1133">Transmembrane helix</keyword>
<dbReference type="EMBL" id="JAQMWT010000155">
    <property type="protein sequence ID" value="KAJ8609021.1"/>
    <property type="molecule type" value="Genomic_DNA"/>
</dbReference>
<keyword evidence="1" id="KW-0472">Membrane</keyword>
<accession>A0AAD7XND7</accession>
<keyword evidence="1" id="KW-0812">Transmembrane</keyword>
<evidence type="ECO:0000313" key="3">
    <source>
        <dbReference type="Proteomes" id="UP001230188"/>
    </source>
</evidence>
<dbReference type="PANTHER" id="PTHR38468:SF1">
    <property type="entry name" value="SLL0939 PROTEIN"/>
    <property type="match status" value="1"/>
</dbReference>
<evidence type="ECO:0000256" key="1">
    <source>
        <dbReference type="SAM" id="Phobius"/>
    </source>
</evidence>
<proteinExistence type="predicted"/>
<keyword evidence="3" id="KW-1185">Reference proteome</keyword>
<gene>
    <name evidence="2" type="ORF">CTAYLR_010680</name>
</gene>
<dbReference type="Proteomes" id="UP001230188">
    <property type="component" value="Unassembled WGS sequence"/>
</dbReference>
<feature type="transmembrane region" description="Helical" evidence="1">
    <location>
        <begin position="47"/>
        <end position="68"/>
    </location>
</feature>
<name>A0AAD7XND7_9STRA</name>
<dbReference type="InterPro" id="IPR012427">
    <property type="entry name" value="DUF1622"/>
</dbReference>
<organism evidence="2 3">
    <name type="scientific">Chrysophaeum taylorii</name>
    <dbReference type="NCBI Taxonomy" id="2483200"/>
    <lineage>
        <taxon>Eukaryota</taxon>
        <taxon>Sar</taxon>
        <taxon>Stramenopiles</taxon>
        <taxon>Ochrophyta</taxon>
        <taxon>Pelagophyceae</taxon>
        <taxon>Pelagomonadales</taxon>
        <taxon>Pelagomonadaceae</taxon>
        <taxon>Chrysophaeum</taxon>
    </lineage>
</organism>
<dbReference type="AlphaFoldDB" id="A0AAD7XND7"/>
<dbReference type="PANTHER" id="PTHR38468">
    <property type="entry name" value="SLL0939 PROTEIN"/>
    <property type="match status" value="1"/>
</dbReference>
<dbReference type="Pfam" id="PF07784">
    <property type="entry name" value="DUF1622"/>
    <property type="match status" value="1"/>
</dbReference>